<accession>A0AAN8BVB7</accession>
<dbReference type="EMBL" id="JAULUE010002056">
    <property type="protein sequence ID" value="KAK5890835.1"/>
    <property type="molecule type" value="Genomic_DNA"/>
</dbReference>
<keyword evidence="2" id="KW-1185">Reference proteome</keyword>
<gene>
    <name evidence="1" type="ORF">CesoFtcFv8_014318</name>
</gene>
<dbReference type="AlphaFoldDB" id="A0AAN8BVB7"/>
<protein>
    <submittedName>
        <fullName evidence="1">Uncharacterized protein</fullName>
    </submittedName>
</protein>
<evidence type="ECO:0000313" key="1">
    <source>
        <dbReference type="EMBL" id="KAK5890835.1"/>
    </source>
</evidence>
<organism evidence="1 2">
    <name type="scientific">Champsocephalus esox</name>
    <name type="common">pike icefish</name>
    <dbReference type="NCBI Taxonomy" id="159716"/>
    <lineage>
        <taxon>Eukaryota</taxon>
        <taxon>Metazoa</taxon>
        <taxon>Chordata</taxon>
        <taxon>Craniata</taxon>
        <taxon>Vertebrata</taxon>
        <taxon>Euteleostomi</taxon>
        <taxon>Actinopterygii</taxon>
        <taxon>Neopterygii</taxon>
        <taxon>Teleostei</taxon>
        <taxon>Neoteleostei</taxon>
        <taxon>Acanthomorphata</taxon>
        <taxon>Eupercaria</taxon>
        <taxon>Perciformes</taxon>
        <taxon>Notothenioidei</taxon>
        <taxon>Channichthyidae</taxon>
        <taxon>Champsocephalus</taxon>
    </lineage>
</organism>
<sequence length="89" mass="9566">MKGGLMNPPPPLPLQSFPAQLFIPCLCADANLHPAQLRQPTNRSPALAPFPVNACRLLALSEGQLSAVRPSLPRQTTIKSPLFWAGAQK</sequence>
<dbReference type="Proteomes" id="UP001335648">
    <property type="component" value="Unassembled WGS sequence"/>
</dbReference>
<comment type="caution">
    <text evidence="1">The sequence shown here is derived from an EMBL/GenBank/DDBJ whole genome shotgun (WGS) entry which is preliminary data.</text>
</comment>
<reference evidence="1 2" key="1">
    <citation type="journal article" date="2023" name="Mol. Biol. Evol.">
        <title>Genomics of Secondarily Temperate Adaptation in the Only Non-Antarctic Icefish.</title>
        <authorList>
            <person name="Rivera-Colon A.G."/>
            <person name="Rayamajhi N."/>
            <person name="Minhas B.F."/>
            <person name="Madrigal G."/>
            <person name="Bilyk K.T."/>
            <person name="Yoon V."/>
            <person name="Hune M."/>
            <person name="Gregory S."/>
            <person name="Cheng C.H.C."/>
            <person name="Catchen J.M."/>
        </authorList>
    </citation>
    <scope>NUCLEOTIDE SEQUENCE [LARGE SCALE GENOMIC DNA]</scope>
    <source>
        <strain evidence="1">JC2023a</strain>
    </source>
</reference>
<evidence type="ECO:0000313" key="2">
    <source>
        <dbReference type="Proteomes" id="UP001335648"/>
    </source>
</evidence>
<proteinExistence type="predicted"/>
<name>A0AAN8BVB7_9TELE</name>